<proteinExistence type="predicted"/>
<feature type="domain" description="Flavin reductase like" evidence="3">
    <location>
        <begin position="23"/>
        <end position="163"/>
    </location>
</feature>
<evidence type="ECO:0000256" key="1">
    <source>
        <dbReference type="ARBA" id="ARBA00023002"/>
    </source>
</evidence>
<name>A0ABW6MQI8_9ACTN</name>
<evidence type="ECO:0000259" key="3">
    <source>
        <dbReference type="SMART" id="SM00903"/>
    </source>
</evidence>
<dbReference type="RefSeq" id="WP_361938043.1">
    <property type="nucleotide sequence ID" value="NZ_JBEXVS010000018.1"/>
</dbReference>
<evidence type="ECO:0000256" key="2">
    <source>
        <dbReference type="SAM" id="MobiDB-lite"/>
    </source>
</evidence>
<gene>
    <name evidence="4" type="ORF">ACFYQT_05240</name>
</gene>
<comment type="caution">
    <text evidence="4">The sequence shown here is derived from an EMBL/GenBank/DDBJ whole genome shotgun (WGS) entry which is preliminary data.</text>
</comment>
<dbReference type="PANTHER" id="PTHR30466">
    <property type="entry name" value="FLAVIN REDUCTASE"/>
    <property type="match status" value="1"/>
</dbReference>
<dbReference type="EC" id="1.-.-.-" evidence="4"/>
<reference evidence="4 5" key="1">
    <citation type="submission" date="2024-10" db="EMBL/GenBank/DDBJ databases">
        <title>The Natural Products Discovery Center: Release of the First 8490 Sequenced Strains for Exploring Actinobacteria Biosynthetic Diversity.</title>
        <authorList>
            <person name="Kalkreuter E."/>
            <person name="Kautsar S.A."/>
            <person name="Yang D."/>
            <person name="Bader C.D."/>
            <person name="Teijaro C.N."/>
            <person name="Fluegel L."/>
            <person name="Davis C.M."/>
            <person name="Simpson J.R."/>
            <person name="Lauterbach L."/>
            <person name="Steele A.D."/>
            <person name="Gui C."/>
            <person name="Meng S."/>
            <person name="Li G."/>
            <person name="Viehrig K."/>
            <person name="Ye F."/>
            <person name="Su P."/>
            <person name="Kiefer A.F."/>
            <person name="Nichols A."/>
            <person name="Cepeda A.J."/>
            <person name="Yan W."/>
            <person name="Fan B."/>
            <person name="Jiang Y."/>
            <person name="Adhikari A."/>
            <person name="Zheng C.-J."/>
            <person name="Schuster L."/>
            <person name="Cowan T.M."/>
            <person name="Smanski M.J."/>
            <person name="Chevrette M.G."/>
            <person name="De Carvalho L.P.S."/>
            <person name="Shen B."/>
        </authorList>
    </citation>
    <scope>NUCLEOTIDE SEQUENCE [LARGE SCALE GENOMIC DNA]</scope>
    <source>
        <strain evidence="4 5">NPDC005497</strain>
    </source>
</reference>
<dbReference type="Gene3D" id="2.30.110.10">
    <property type="entry name" value="Electron Transport, Fmn-binding Protein, Chain A"/>
    <property type="match status" value="1"/>
</dbReference>
<dbReference type="InterPro" id="IPR012349">
    <property type="entry name" value="Split_barrel_FMN-bd"/>
</dbReference>
<sequence length="209" mass="22755">MPERGGVDTAPRPIDPRALRRCMGQFATGVTVITCRRGDLVHGTTVNAFTSVSLDPPLALVALDRRSRAGALLREDGDYVVNILDASQRDLAMHFAGRPMAEPVPWVDEDGPHPRLAGTVAHLVCRPWQIHDGGDHTLHVGSVQEFESRPGRPLLFHGGAFPELAPDDSAVAWSLCLDGMNPVAHLPVHDEPDRTGRTDRTDRTDRTGD</sequence>
<dbReference type="InterPro" id="IPR050268">
    <property type="entry name" value="NADH-dep_flavin_reductase"/>
</dbReference>
<feature type="region of interest" description="Disordered" evidence="2">
    <location>
        <begin position="184"/>
        <end position="209"/>
    </location>
</feature>
<accession>A0ABW6MQI8</accession>
<protein>
    <submittedName>
        <fullName evidence="4">Flavin reductase family protein</fullName>
        <ecNumber evidence="4">1.-.-.-</ecNumber>
    </submittedName>
</protein>
<evidence type="ECO:0000313" key="5">
    <source>
        <dbReference type="Proteomes" id="UP001601422"/>
    </source>
</evidence>
<keyword evidence="1 4" id="KW-0560">Oxidoreductase</keyword>
<keyword evidence="5" id="KW-1185">Reference proteome</keyword>
<dbReference type="InterPro" id="IPR002563">
    <property type="entry name" value="Flavin_Rdtase-like_dom"/>
</dbReference>
<dbReference type="SMART" id="SM00903">
    <property type="entry name" value="Flavin_Reduct"/>
    <property type="match status" value="1"/>
</dbReference>
<dbReference type="PANTHER" id="PTHR30466:SF1">
    <property type="entry name" value="FMN REDUCTASE (NADH) RUTF"/>
    <property type="match status" value="1"/>
</dbReference>
<dbReference type="SUPFAM" id="SSF50475">
    <property type="entry name" value="FMN-binding split barrel"/>
    <property type="match status" value="1"/>
</dbReference>
<dbReference type="Pfam" id="PF01613">
    <property type="entry name" value="Flavin_Reduct"/>
    <property type="match status" value="1"/>
</dbReference>
<evidence type="ECO:0000313" key="4">
    <source>
        <dbReference type="EMBL" id="MFF0002853.1"/>
    </source>
</evidence>
<organism evidence="4 5">
    <name type="scientific">Streptomyces tibetensis</name>
    <dbReference type="NCBI Taxonomy" id="2382123"/>
    <lineage>
        <taxon>Bacteria</taxon>
        <taxon>Bacillati</taxon>
        <taxon>Actinomycetota</taxon>
        <taxon>Actinomycetes</taxon>
        <taxon>Kitasatosporales</taxon>
        <taxon>Streptomycetaceae</taxon>
        <taxon>Streptomyces</taxon>
    </lineage>
</organism>
<feature type="compositionally biased region" description="Basic and acidic residues" evidence="2">
    <location>
        <begin position="187"/>
        <end position="209"/>
    </location>
</feature>
<dbReference type="EMBL" id="JBIAJP010000001">
    <property type="protein sequence ID" value="MFF0002853.1"/>
    <property type="molecule type" value="Genomic_DNA"/>
</dbReference>
<dbReference type="GO" id="GO:0016491">
    <property type="term" value="F:oxidoreductase activity"/>
    <property type="evidence" value="ECO:0007669"/>
    <property type="project" value="UniProtKB-KW"/>
</dbReference>
<dbReference type="Proteomes" id="UP001601422">
    <property type="component" value="Unassembled WGS sequence"/>
</dbReference>